<name>A0AA39NSY4_9AGAR</name>
<protein>
    <recommendedName>
        <fullName evidence="3">Velvet domain-containing protein</fullName>
    </recommendedName>
</protein>
<dbReference type="Proteomes" id="UP001175227">
    <property type="component" value="Unassembled WGS sequence"/>
</dbReference>
<evidence type="ECO:0000313" key="1">
    <source>
        <dbReference type="EMBL" id="KAK0471279.1"/>
    </source>
</evidence>
<dbReference type="EMBL" id="JAUEPR010000052">
    <property type="protein sequence ID" value="KAK0471279.1"/>
    <property type="molecule type" value="Genomic_DNA"/>
</dbReference>
<evidence type="ECO:0000313" key="2">
    <source>
        <dbReference type="Proteomes" id="UP001175227"/>
    </source>
</evidence>
<keyword evidence="2" id="KW-1185">Reference proteome</keyword>
<gene>
    <name evidence="1" type="ORF">IW261DRAFT_1572155</name>
</gene>
<organism evidence="1 2">
    <name type="scientific">Armillaria novae-zelandiae</name>
    <dbReference type="NCBI Taxonomy" id="153914"/>
    <lineage>
        <taxon>Eukaryota</taxon>
        <taxon>Fungi</taxon>
        <taxon>Dikarya</taxon>
        <taxon>Basidiomycota</taxon>
        <taxon>Agaricomycotina</taxon>
        <taxon>Agaricomycetes</taxon>
        <taxon>Agaricomycetidae</taxon>
        <taxon>Agaricales</taxon>
        <taxon>Marasmiineae</taxon>
        <taxon>Physalacriaceae</taxon>
        <taxon>Armillaria</taxon>
    </lineage>
</organism>
<dbReference type="AlphaFoldDB" id="A0AA39NSY4"/>
<sequence>MTTQTYSVVQLADVLCTVNVQHDCIANACEAEKDVPIRQEGEVTSQLRDRIVHHRNPDQIVLNTAQMCSAKYIQPFRIPHTPKDGTVVILASVQKEIALQNASRRGSRARTPPTSPRLSALQALQPTVRPPSHLSPVPHLSIPPRAVQAANVAAPNRRNVSYPLHTHWQAPRTRPYNGGSPVHEAPAYYPTLHHPFAGTYSHPLPPVGATHPYPSQIFHPNNQPLIAPSFLRLDNLVDSSDGTLFFSDTLDTLFRRR</sequence>
<accession>A0AA39NSY4</accession>
<proteinExistence type="predicted"/>
<reference evidence="1" key="1">
    <citation type="submission" date="2023-06" db="EMBL/GenBank/DDBJ databases">
        <authorList>
            <consortium name="Lawrence Berkeley National Laboratory"/>
            <person name="Ahrendt S."/>
            <person name="Sahu N."/>
            <person name="Indic B."/>
            <person name="Wong-Bajracharya J."/>
            <person name="Merenyi Z."/>
            <person name="Ke H.-M."/>
            <person name="Monk M."/>
            <person name="Kocsube S."/>
            <person name="Drula E."/>
            <person name="Lipzen A."/>
            <person name="Balint B."/>
            <person name="Henrissat B."/>
            <person name="Andreopoulos B."/>
            <person name="Martin F.M."/>
            <person name="Harder C.B."/>
            <person name="Rigling D."/>
            <person name="Ford K.L."/>
            <person name="Foster G.D."/>
            <person name="Pangilinan J."/>
            <person name="Papanicolaou A."/>
            <person name="Barry K."/>
            <person name="LaButti K."/>
            <person name="Viragh M."/>
            <person name="Koriabine M."/>
            <person name="Yan M."/>
            <person name="Riley R."/>
            <person name="Champramary S."/>
            <person name="Plett K.L."/>
            <person name="Tsai I.J."/>
            <person name="Slot J."/>
            <person name="Sipos G."/>
            <person name="Plett J."/>
            <person name="Nagy L.G."/>
            <person name="Grigoriev I.V."/>
        </authorList>
    </citation>
    <scope>NUCLEOTIDE SEQUENCE</scope>
    <source>
        <strain evidence="1">ICMP 16352</strain>
    </source>
</reference>
<comment type="caution">
    <text evidence="1">The sequence shown here is derived from an EMBL/GenBank/DDBJ whole genome shotgun (WGS) entry which is preliminary data.</text>
</comment>
<evidence type="ECO:0008006" key="3">
    <source>
        <dbReference type="Google" id="ProtNLM"/>
    </source>
</evidence>